<dbReference type="Proteomes" id="UP000521943">
    <property type="component" value="Unassembled WGS sequence"/>
</dbReference>
<dbReference type="OrthoDB" id="2969636at2759"/>
<keyword evidence="1" id="KW-0677">Repeat</keyword>
<evidence type="ECO:0000313" key="3">
    <source>
        <dbReference type="EMBL" id="KAF6752761.1"/>
    </source>
</evidence>
<dbReference type="InterPro" id="IPR056884">
    <property type="entry name" value="NPHP3-like_N"/>
</dbReference>
<evidence type="ECO:0000313" key="4">
    <source>
        <dbReference type="Proteomes" id="UP000521943"/>
    </source>
</evidence>
<evidence type="ECO:0000259" key="2">
    <source>
        <dbReference type="SMART" id="SM00382"/>
    </source>
</evidence>
<organism evidence="3 4">
    <name type="scientific">Ephemerocybe angulata</name>
    <dbReference type="NCBI Taxonomy" id="980116"/>
    <lineage>
        <taxon>Eukaryota</taxon>
        <taxon>Fungi</taxon>
        <taxon>Dikarya</taxon>
        <taxon>Basidiomycota</taxon>
        <taxon>Agaricomycotina</taxon>
        <taxon>Agaricomycetes</taxon>
        <taxon>Agaricomycetidae</taxon>
        <taxon>Agaricales</taxon>
        <taxon>Agaricineae</taxon>
        <taxon>Psathyrellaceae</taxon>
        <taxon>Ephemerocybe</taxon>
    </lineage>
</organism>
<dbReference type="EMBL" id="JACGCI010000042">
    <property type="protein sequence ID" value="KAF6752761.1"/>
    <property type="molecule type" value="Genomic_DNA"/>
</dbReference>
<dbReference type="InterPro" id="IPR027417">
    <property type="entry name" value="P-loop_NTPase"/>
</dbReference>
<protein>
    <recommendedName>
        <fullName evidence="2">AAA+ ATPase domain-containing protein</fullName>
    </recommendedName>
</protein>
<evidence type="ECO:0000256" key="1">
    <source>
        <dbReference type="ARBA" id="ARBA00022737"/>
    </source>
</evidence>
<dbReference type="Gene3D" id="3.40.50.300">
    <property type="entry name" value="P-loop containing nucleotide triphosphate hydrolases"/>
    <property type="match status" value="1"/>
</dbReference>
<dbReference type="InterPro" id="IPR003593">
    <property type="entry name" value="AAA+_ATPase"/>
</dbReference>
<dbReference type="PANTHER" id="PTHR10039:SF16">
    <property type="entry name" value="GPI INOSITOL-DEACYLASE"/>
    <property type="match status" value="1"/>
</dbReference>
<sequence>MGRHTSTALSITTTGAKVGPQVPLPVILVAGALNYAGSRSILNPIRDASYTRNRKQSPPDSNCLPGTRKSILQQVVAWADASVLVNNPHGLGLYGYVGCGKSATAQTVAEQYARKGRLAGSFFFFRTSPERSKVARLAAAIPSTAPRIEAALKALGGPDQDPNTISLSSQLQQLVYDPINAARWDRMGLDRLRGPYIIILDGLDECDDHEDLALFIEHMLDFFDRNPRVPLRFFITSRVEEYIRTRLDRHMASGRLQRISFYWRRRQGARTSGCTTIVQFILKPSNDGRTPMDRLPAALKMESGLDDLYTHTLSLAEGLPHFASIIATITLARRQVSILEIAELIRFRVKKFEVVQVLIRLHSIFQVPGNDITPVNLCHISLYDYLTQPKRSGRFTVAPSKHGHLASRCFDILSLEEPLESVAYQYAVDNFGPHLLFNWKELCKRSDLSPGHSMAEIIISHAQRIFRDEASNILTTIYILMDFKSIPRTTTNSRARLTGDGLKVLPEVLRNLGSRYEKLHILSAFADALKVLEGERTFDLRHHFSLVWGVIRPPLRPLASFHLQLVKLGIKHLLTGSINRYLSSGGVETVEWNIALSMSTSPSPLFFFWCLSTWPQHLAIALEYGLLDWKAINERTAVQQKSRRILMMDASPDPSNPVIPRGEVPKAGKSGSSDPIVLAMMHRAEFSILDLFESIGNTSDLALDTDAILGTQKLVFQ</sequence>
<dbReference type="SMART" id="SM00382">
    <property type="entry name" value="AAA"/>
    <property type="match status" value="1"/>
</dbReference>
<proteinExistence type="predicted"/>
<gene>
    <name evidence="3" type="ORF">DFP72DRAFT_849540</name>
</gene>
<name>A0A8H6HVW4_9AGAR</name>
<keyword evidence="4" id="KW-1185">Reference proteome</keyword>
<accession>A0A8H6HVW4</accession>
<dbReference type="PANTHER" id="PTHR10039">
    <property type="entry name" value="AMELOGENIN"/>
    <property type="match status" value="1"/>
</dbReference>
<feature type="domain" description="AAA+ ATPase" evidence="2">
    <location>
        <begin position="87"/>
        <end position="261"/>
    </location>
</feature>
<reference evidence="3 4" key="1">
    <citation type="submission" date="2020-07" db="EMBL/GenBank/DDBJ databases">
        <title>Comparative genomics of pyrophilous fungi reveals a link between fire events and developmental genes.</title>
        <authorList>
            <consortium name="DOE Joint Genome Institute"/>
            <person name="Steindorff A.S."/>
            <person name="Carver A."/>
            <person name="Calhoun S."/>
            <person name="Stillman K."/>
            <person name="Liu H."/>
            <person name="Lipzen A."/>
            <person name="Pangilinan J."/>
            <person name="Labutti K."/>
            <person name="Bruns T.D."/>
            <person name="Grigoriev I.V."/>
        </authorList>
    </citation>
    <scope>NUCLEOTIDE SEQUENCE [LARGE SCALE GENOMIC DNA]</scope>
    <source>
        <strain evidence="3 4">CBS 144469</strain>
    </source>
</reference>
<dbReference type="AlphaFoldDB" id="A0A8H6HVW4"/>
<dbReference type="Pfam" id="PF24883">
    <property type="entry name" value="NPHP3_N"/>
    <property type="match status" value="1"/>
</dbReference>
<dbReference type="SUPFAM" id="SSF52540">
    <property type="entry name" value="P-loop containing nucleoside triphosphate hydrolases"/>
    <property type="match status" value="1"/>
</dbReference>
<comment type="caution">
    <text evidence="3">The sequence shown here is derived from an EMBL/GenBank/DDBJ whole genome shotgun (WGS) entry which is preliminary data.</text>
</comment>